<accession>A0AAV7I7S5</accession>
<evidence type="ECO:0000313" key="2">
    <source>
        <dbReference type="EMBL" id="KAH0542961.1"/>
    </source>
</evidence>
<gene>
    <name evidence="2" type="ORF">KQX54_000161</name>
</gene>
<feature type="non-terminal residue" evidence="2">
    <location>
        <position position="1"/>
    </location>
</feature>
<comment type="caution">
    <text evidence="2">The sequence shown here is derived from an EMBL/GenBank/DDBJ whole genome shotgun (WGS) entry which is preliminary data.</text>
</comment>
<protein>
    <submittedName>
        <fullName evidence="2">Uncharacterized protein</fullName>
    </submittedName>
</protein>
<feature type="compositionally biased region" description="Low complexity" evidence="1">
    <location>
        <begin position="15"/>
        <end position="26"/>
    </location>
</feature>
<proteinExistence type="predicted"/>
<keyword evidence="3" id="KW-1185">Reference proteome</keyword>
<evidence type="ECO:0000313" key="3">
    <source>
        <dbReference type="Proteomes" id="UP000826195"/>
    </source>
</evidence>
<dbReference type="EMBL" id="JAHXZJ010002393">
    <property type="protein sequence ID" value="KAH0542961.1"/>
    <property type="molecule type" value="Genomic_DNA"/>
</dbReference>
<dbReference type="AlphaFoldDB" id="A0AAV7I7S5"/>
<feature type="region of interest" description="Disordered" evidence="1">
    <location>
        <begin position="1"/>
        <end position="36"/>
    </location>
</feature>
<dbReference type="Proteomes" id="UP000826195">
    <property type="component" value="Unassembled WGS sequence"/>
</dbReference>
<evidence type="ECO:0000256" key="1">
    <source>
        <dbReference type="SAM" id="MobiDB-lite"/>
    </source>
</evidence>
<sequence length="159" mass="18000">SHEELSNPSFRIREPIINNPSSIDSSSTEDDDEEQAAINKIKAARKVTNEINPENKISITADKIEKKNEINDNDEDLSDVFHEEKDDETNNEIKKKRSRIISSDSSDENEYVNETDPGHINANVIIINLGNNEDYNSEDESILGPPNNQVDTFLLTCRQ</sequence>
<feature type="region of interest" description="Disordered" evidence="1">
    <location>
        <begin position="68"/>
        <end position="115"/>
    </location>
</feature>
<name>A0AAV7I7S5_COTGL</name>
<organism evidence="2 3">
    <name type="scientific">Cotesia glomerata</name>
    <name type="common">Lepidopteran parasitic wasp</name>
    <name type="synonym">Apanteles glomeratus</name>
    <dbReference type="NCBI Taxonomy" id="32391"/>
    <lineage>
        <taxon>Eukaryota</taxon>
        <taxon>Metazoa</taxon>
        <taxon>Ecdysozoa</taxon>
        <taxon>Arthropoda</taxon>
        <taxon>Hexapoda</taxon>
        <taxon>Insecta</taxon>
        <taxon>Pterygota</taxon>
        <taxon>Neoptera</taxon>
        <taxon>Endopterygota</taxon>
        <taxon>Hymenoptera</taxon>
        <taxon>Apocrita</taxon>
        <taxon>Ichneumonoidea</taxon>
        <taxon>Braconidae</taxon>
        <taxon>Microgastrinae</taxon>
        <taxon>Cotesia</taxon>
    </lineage>
</organism>
<reference evidence="2 3" key="1">
    <citation type="journal article" date="2021" name="J. Hered.">
        <title>A chromosome-level genome assembly of the parasitoid wasp, Cotesia glomerata (Hymenoptera: Braconidae).</title>
        <authorList>
            <person name="Pinto B.J."/>
            <person name="Weis J.J."/>
            <person name="Gamble T."/>
            <person name="Ode P.J."/>
            <person name="Paul R."/>
            <person name="Zaspel J.M."/>
        </authorList>
    </citation>
    <scope>NUCLEOTIDE SEQUENCE [LARGE SCALE GENOMIC DNA]</scope>
    <source>
        <strain evidence="2">CgM1</strain>
    </source>
</reference>